<evidence type="ECO:0000256" key="3">
    <source>
        <dbReference type="ARBA" id="ARBA00023033"/>
    </source>
</evidence>
<evidence type="ECO:0000313" key="4">
    <source>
        <dbReference type="EMBL" id="KAF2667281.1"/>
    </source>
</evidence>
<keyword evidence="3" id="KW-0503">Monooxygenase</keyword>
<reference evidence="4" key="1">
    <citation type="journal article" date="2020" name="Stud. Mycol.">
        <title>101 Dothideomycetes genomes: a test case for predicting lifestyles and emergence of pathogens.</title>
        <authorList>
            <person name="Haridas S."/>
            <person name="Albert R."/>
            <person name="Binder M."/>
            <person name="Bloem J."/>
            <person name="Labutti K."/>
            <person name="Salamov A."/>
            <person name="Andreopoulos B."/>
            <person name="Baker S."/>
            <person name="Barry K."/>
            <person name="Bills G."/>
            <person name="Bluhm B."/>
            <person name="Cannon C."/>
            <person name="Castanera R."/>
            <person name="Culley D."/>
            <person name="Daum C."/>
            <person name="Ezra D."/>
            <person name="Gonzalez J."/>
            <person name="Henrissat B."/>
            <person name="Kuo A."/>
            <person name="Liang C."/>
            <person name="Lipzen A."/>
            <person name="Lutzoni F."/>
            <person name="Magnuson J."/>
            <person name="Mondo S."/>
            <person name="Nolan M."/>
            <person name="Ohm R."/>
            <person name="Pangilinan J."/>
            <person name="Park H.-J."/>
            <person name="Ramirez L."/>
            <person name="Alfaro M."/>
            <person name="Sun H."/>
            <person name="Tritt A."/>
            <person name="Yoshinaga Y."/>
            <person name="Zwiers L.-H."/>
            <person name="Turgeon B."/>
            <person name="Goodwin S."/>
            <person name="Spatafora J."/>
            <person name="Crous P."/>
            <person name="Grigoriev I."/>
        </authorList>
    </citation>
    <scope>NUCLEOTIDE SEQUENCE</scope>
    <source>
        <strain evidence="4">CBS 115976</strain>
    </source>
</reference>
<dbReference type="GO" id="GO:0004497">
    <property type="term" value="F:monooxygenase activity"/>
    <property type="evidence" value="ECO:0007669"/>
    <property type="project" value="UniProtKB-KW"/>
</dbReference>
<keyword evidence="2" id="KW-0560">Oxidoreductase</keyword>
<dbReference type="PRINTS" id="PR00420">
    <property type="entry name" value="RNGMNOXGNASE"/>
</dbReference>
<dbReference type="PANTHER" id="PTHR43747:SF5">
    <property type="entry name" value="FAD-BINDING DOMAIN-CONTAINING PROTEIN"/>
    <property type="match status" value="1"/>
</dbReference>
<dbReference type="Gene3D" id="3.50.50.60">
    <property type="entry name" value="FAD/NAD(P)-binding domain"/>
    <property type="match status" value="1"/>
</dbReference>
<dbReference type="InterPro" id="IPR050816">
    <property type="entry name" value="Flavin-dep_Halogenase_NPB"/>
</dbReference>
<evidence type="ECO:0000313" key="5">
    <source>
        <dbReference type="Proteomes" id="UP000799302"/>
    </source>
</evidence>
<dbReference type="AlphaFoldDB" id="A0A6A6U6R3"/>
<accession>A0A6A6U6R3</accession>
<evidence type="ECO:0000256" key="2">
    <source>
        <dbReference type="ARBA" id="ARBA00023002"/>
    </source>
</evidence>
<dbReference type="InterPro" id="IPR036188">
    <property type="entry name" value="FAD/NAD-bd_sf"/>
</dbReference>
<dbReference type="InterPro" id="IPR006905">
    <property type="entry name" value="Flavin_halogenase"/>
</dbReference>
<proteinExistence type="inferred from homology"/>
<comment type="similarity">
    <text evidence="1">Belongs to the flavin-dependent halogenase family.</text>
</comment>
<keyword evidence="5" id="KW-1185">Reference proteome</keyword>
<dbReference type="EMBL" id="MU004237">
    <property type="protein sequence ID" value="KAF2667281.1"/>
    <property type="molecule type" value="Genomic_DNA"/>
</dbReference>
<dbReference type="SUPFAM" id="SSF51905">
    <property type="entry name" value="FAD/NAD(P)-binding domain"/>
    <property type="match status" value="1"/>
</dbReference>
<protein>
    <submittedName>
        <fullName evidence="4">Non-heme halogenase</fullName>
    </submittedName>
</protein>
<dbReference type="OrthoDB" id="3340390at2759"/>
<evidence type="ECO:0000256" key="1">
    <source>
        <dbReference type="ARBA" id="ARBA00005706"/>
    </source>
</evidence>
<dbReference type="Proteomes" id="UP000799302">
    <property type="component" value="Unassembled WGS sequence"/>
</dbReference>
<gene>
    <name evidence="4" type="ORF">BT63DRAFT_472047</name>
</gene>
<sequence>MEIPEKCSVLVVGGGPAGSYAATLLAREGIDTVLLEADKFPRYHIGESMLPSIRHFFKLIDLDSIFDSHGFRRKKGAAFKLNHSLPPSYTDFVAAGGSDGYAYNVVRSEADDILFKHARNEGAKVFDGVKVDDVQFAPFNAPRNVPVANAGRPVSASWTRKDNGTRGMLKFEYLIDASGRAGLISTKYLKNRHYNQGLKSVANWGYWKNAGTWGIDTHQEGAPFFEALEDGSGWAWFIPLHNGTTSVGVVMKQSILAQKKAQKEYATTKYFYQEALKLCPNIIQLISGTESELVTEIKSASDWSYNASVYSCPYTRIAGDAGCFIDPFFSSGYHIALTTGLSAAATVCASIKKELNEISAASWHSKNVIGTYSRFLLVIMSSMKQIHSSKDAILNDWDEESFDRAFAFFRPIIQGTVDADTRGKVTKEEISNTVSFCSHAFEKVYAADKESVLQKIKGINLAGPTTSKTRDEIKAIEAQLNDGEKQALDALRARPVLRFEHSMNIDSFNFIVIDGLKLSLQRGSLGLVKAAALSMGPTQSPGMDVMGIMMGDGTPVQELQAQPPKALEEENGIVKETGAESDKLVEIVTSVWTKVTSFFWSSLGVKAE</sequence>
<name>A0A6A6U6R3_9PEZI</name>
<organism evidence="4 5">
    <name type="scientific">Microthyrium microscopicum</name>
    <dbReference type="NCBI Taxonomy" id="703497"/>
    <lineage>
        <taxon>Eukaryota</taxon>
        <taxon>Fungi</taxon>
        <taxon>Dikarya</taxon>
        <taxon>Ascomycota</taxon>
        <taxon>Pezizomycotina</taxon>
        <taxon>Dothideomycetes</taxon>
        <taxon>Dothideomycetes incertae sedis</taxon>
        <taxon>Microthyriales</taxon>
        <taxon>Microthyriaceae</taxon>
        <taxon>Microthyrium</taxon>
    </lineage>
</organism>
<dbReference type="PANTHER" id="PTHR43747">
    <property type="entry name" value="FAD-BINDING PROTEIN"/>
    <property type="match status" value="1"/>
</dbReference>
<dbReference type="Pfam" id="PF04820">
    <property type="entry name" value="Trp_halogenase"/>
    <property type="match status" value="2"/>
</dbReference>